<feature type="signal peptide" evidence="2">
    <location>
        <begin position="1"/>
        <end position="25"/>
    </location>
</feature>
<sequence length="481" mass="51639">MTQRMSRAVVIGGSLAGLLSASALADHADEVVVLDRDRLPDEPLARSGVPQSQHVHGLLASGREAMEELLPGLTDELCALGGELGDFQERTQFYVGDRTLAGGTSGLLALAVSRPLLEHRVRTRVAALPNVTIRERTTVLDLVLDDESGPAARVVGVAVAPLDGVAGPEKAPSGVETVPADLVVDASGRTARTPEWLERRGFPAPAEERVRIDVAYATRQFRRSATHADGLVAVLQPSSPELPRSAIMLAQEGDRWIVGLTGYHGVRPPTDLEEFIAYAATHPGPVGRMLPTLEPLDDGATYRFAANVRRRYEKVRRFPAGLLVTGDALCAFDPAYGQGMSVAALEALELRGCLADGTDDLARRFFARAARHVDTPWTLVVGRDRELPGSTDPAPWATRMMNRYVGALLRAACDDAELATVFLRVSHLAAPPSTLMTPRVVAKVARAALRRGPADRTRRRRDQEEGGRTKGRPGASTPSPA</sequence>
<dbReference type="Pfam" id="PF01494">
    <property type="entry name" value="FAD_binding_3"/>
    <property type="match status" value="1"/>
</dbReference>
<gene>
    <name evidence="4" type="ORF">P4R38_17925</name>
</gene>
<name>A0ABT6CCM3_9MICO</name>
<dbReference type="GO" id="GO:0004497">
    <property type="term" value="F:monooxygenase activity"/>
    <property type="evidence" value="ECO:0007669"/>
    <property type="project" value="UniProtKB-KW"/>
</dbReference>
<keyword evidence="4" id="KW-0560">Oxidoreductase</keyword>
<feature type="region of interest" description="Disordered" evidence="1">
    <location>
        <begin position="447"/>
        <end position="481"/>
    </location>
</feature>
<dbReference type="PANTHER" id="PTHR43422:SF3">
    <property type="entry name" value="THIAMINE THIAZOLE SYNTHASE"/>
    <property type="match status" value="1"/>
</dbReference>
<dbReference type="EMBL" id="JAROAV010000050">
    <property type="protein sequence ID" value="MDF8266132.1"/>
    <property type="molecule type" value="Genomic_DNA"/>
</dbReference>
<dbReference type="InterPro" id="IPR002938">
    <property type="entry name" value="FAD-bd"/>
</dbReference>
<evidence type="ECO:0000259" key="3">
    <source>
        <dbReference type="Pfam" id="PF01494"/>
    </source>
</evidence>
<proteinExistence type="predicted"/>
<feature type="chain" id="PRO_5046079233" evidence="2">
    <location>
        <begin position="26"/>
        <end position="481"/>
    </location>
</feature>
<dbReference type="Gene3D" id="3.50.50.60">
    <property type="entry name" value="FAD/NAD(P)-binding domain"/>
    <property type="match status" value="1"/>
</dbReference>
<protein>
    <submittedName>
        <fullName evidence="4">FAD-dependent monooxygenase</fullName>
    </submittedName>
</protein>
<comment type="caution">
    <text evidence="4">The sequence shown here is derived from an EMBL/GenBank/DDBJ whole genome shotgun (WGS) entry which is preliminary data.</text>
</comment>
<evidence type="ECO:0000256" key="1">
    <source>
        <dbReference type="SAM" id="MobiDB-lite"/>
    </source>
</evidence>
<keyword evidence="5" id="KW-1185">Reference proteome</keyword>
<feature type="compositionally biased region" description="Basic and acidic residues" evidence="1">
    <location>
        <begin position="452"/>
        <end position="468"/>
    </location>
</feature>
<dbReference type="PANTHER" id="PTHR43422">
    <property type="entry name" value="THIAMINE THIAZOLE SYNTHASE"/>
    <property type="match status" value="1"/>
</dbReference>
<evidence type="ECO:0000256" key="2">
    <source>
        <dbReference type="SAM" id="SignalP"/>
    </source>
</evidence>
<evidence type="ECO:0000313" key="4">
    <source>
        <dbReference type="EMBL" id="MDF8266132.1"/>
    </source>
</evidence>
<dbReference type="SUPFAM" id="SSF51905">
    <property type="entry name" value="FAD/NAD(P)-binding domain"/>
    <property type="match status" value="1"/>
</dbReference>
<feature type="domain" description="FAD-binding" evidence="3">
    <location>
        <begin position="8"/>
        <end position="355"/>
    </location>
</feature>
<reference evidence="4 5" key="1">
    <citation type="submission" date="2023-03" db="EMBL/GenBank/DDBJ databases">
        <title>YIM 133296 draft genome.</title>
        <authorList>
            <person name="Xiong L."/>
        </authorList>
    </citation>
    <scope>NUCLEOTIDE SEQUENCE [LARGE SCALE GENOMIC DNA]</scope>
    <source>
        <strain evidence="4 5">YIM 133296</strain>
    </source>
</reference>
<dbReference type="Proteomes" id="UP001528912">
    <property type="component" value="Unassembled WGS sequence"/>
</dbReference>
<dbReference type="InterPro" id="IPR036188">
    <property type="entry name" value="FAD/NAD-bd_sf"/>
</dbReference>
<organism evidence="4 5">
    <name type="scientific">Luteipulveratus flavus</name>
    <dbReference type="NCBI Taxonomy" id="3031728"/>
    <lineage>
        <taxon>Bacteria</taxon>
        <taxon>Bacillati</taxon>
        <taxon>Actinomycetota</taxon>
        <taxon>Actinomycetes</taxon>
        <taxon>Micrococcales</taxon>
        <taxon>Dermacoccaceae</taxon>
        <taxon>Luteipulveratus</taxon>
    </lineage>
</organism>
<keyword evidence="2" id="KW-0732">Signal</keyword>
<keyword evidence="4" id="KW-0503">Monooxygenase</keyword>
<dbReference type="RefSeq" id="WP_277193359.1">
    <property type="nucleotide sequence ID" value="NZ_JAROAV010000050.1"/>
</dbReference>
<accession>A0ABT6CCM3</accession>
<evidence type="ECO:0000313" key="5">
    <source>
        <dbReference type="Proteomes" id="UP001528912"/>
    </source>
</evidence>